<dbReference type="Pfam" id="PF00849">
    <property type="entry name" value="PseudoU_synth_2"/>
    <property type="match status" value="1"/>
</dbReference>
<dbReference type="InterPro" id="IPR050188">
    <property type="entry name" value="RluA_PseudoU_synthase"/>
</dbReference>
<dbReference type="EMBL" id="NRSD01000001">
    <property type="protein sequence ID" value="MBK1643072.1"/>
    <property type="molecule type" value="Genomic_DNA"/>
</dbReference>
<dbReference type="GO" id="GO:0003723">
    <property type="term" value="F:RNA binding"/>
    <property type="evidence" value="ECO:0007669"/>
    <property type="project" value="InterPro"/>
</dbReference>
<comment type="function">
    <text evidence="4">Responsible for synthesis of pseudouridine from uracil-65 in transfer RNAs.</text>
</comment>
<name>A0A9X0WF86_9GAMM</name>
<evidence type="ECO:0000256" key="8">
    <source>
        <dbReference type="ARBA" id="ARBA00041975"/>
    </source>
</evidence>
<feature type="domain" description="Pseudouridine synthase RsuA/RluA-like" evidence="10">
    <location>
        <begin position="10"/>
        <end position="169"/>
    </location>
</feature>
<evidence type="ECO:0000256" key="3">
    <source>
        <dbReference type="ARBA" id="ARBA00036607"/>
    </source>
</evidence>
<dbReference type="GO" id="GO:0008033">
    <property type="term" value="P:tRNA processing"/>
    <property type="evidence" value="ECO:0007669"/>
    <property type="project" value="UniProtKB-KW"/>
</dbReference>
<evidence type="ECO:0000256" key="5">
    <source>
        <dbReference type="ARBA" id="ARBA00038943"/>
    </source>
</evidence>
<protein>
    <recommendedName>
        <fullName evidence="6">tRNA pseudouridine synthase C</fullName>
        <ecNumber evidence="5">5.4.99.26</ecNumber>
    </recommendedName>
    <alternativeName>
        <fullName evidence="8">tRNA pseudouridine(65) synthase</fullName>
    </alternativeName>
    <alternativeName>
        <fullName evidence="9">tRNA pseudouridylate synthase C</fullName>
    </alternativeName>
    <alternativeName>
        <fullName evidence="7">tRNA-uridine isomerase C</fullName>
    </alternativeName>
</protein>
<keyword evidence="12" id="KW-1185">Reference proteome</keyword>
<dbReference type="Proteomes" id="UP001138802">
    <property type="component" value="Unassembled WGS sequence"/>
</dbReference>
<evidence type="ECO:0000256" key="2">
    <source>
        <dbReference type="ARBA" id="ARBA00023235"/>
    </source>
</evidence>
<dbReference type="SUPFAM" id="SSF55120">
    <property type="entry name" value="Pseudouridine synthase"/>
    <property type="match status" value="1"/>
</dbReference>
<evidence type="ECO:0000256" key="4">
    <source>
        <dbReference type="ARBA" id="ARBA00037670"/>
    </source>
</evidence>
<evidence type="ECO:0000256" key="9">
    <source>
        <dbReference type="ARBA" id="ARBA00043049"/>
    </source>
</evidence>
<evidence type="ECO:0000259" key="10">
    <source>
        <dbReference type="Pfam" id="PF00849"/>
    </source>
</evidence>
<dbReference type="PROSITE" id="PS01129">
    <property type="entry name" value="PSI_RLU"/>
    <property type="match status" value="1"/>
</dbReference>
<dbReference type="PANTHER" id="PTHR21600:SF56">
    <property type="entry name" value="TRNA PSEUDOURIDINE SYNTHASE C"/>
    <property type="match status" value="1"/>
</dbReference>
<dbReference type="Gene3D" id="3.30.2350.10">
    <property type="entry name" value="Pseudouridine synthase"/>
    <property type="match status" value="1"/>
</dbReference>
<dbReference type="InterPro" id="IPR006145">
    <property type="entry name" value="PsdUridine_synth_RsuA/RluA"/>
</dbReference>
<dbReference type="AlphaFoldDB" id="A0A9X0WF86"/>
<keyword evidence="2" id="KW-0413">Isomerase</keyword>
<comment type="caution">
    <text evidence="11">The sequence shown here is derived from an EMBL/GenBank/DDBJ whole genome shotgun (WGS) entry which is preliminary data.</text>
</comment>
<dbReference type="NCBIfam" id="NF008321">
    <property type="entry name" value="PRK11112.1"/>
    <property type="match status" value="1"/>
</dbReference>
<accession>A0A9X0WF86</accession>
<evidence type="ECO:0000256" key="1">
    <source>
        <dbReference type="ARBA" id="ARBA00022694"/>
    </source>
</evidence>
<reference evidence="11 12" key="1">
    <citation type="journal article" date="2020" name="Microorganisms">
        <title>Osmotic Adaptation and Compatible Solute Biosynthesis of Phototrophic Bacteria as Revealed from Genome Analyses.</title>
        <authorList>
            <person name="Imhoff J.F."/>
            <person name="Rahn T."/>
            <person name="Kunzel S."/>
            <person name="Keller A."/>
            <person name="Neulinger S.C."/>
        </authorList>
    </citation>
    <scope>NUCLEOTIDE SEQUENCE [LARGE SCALE GENOMIC DNA]</scope>
    <source>
        <strain evidence="11 12">DSM 21303</strain>
    </source>
</reference>
<proteinExistence type="predicted"/>
<dbReference type="EC" id="5.4.99.26" evidence="5"/>
<dbReference type="GO" id="GO:0000455">
    <property type="term" value="P:enzyme-directed rRNA pseudouridine synthesis"/>
    <property type="evidence" value="ECO:0007669"/>
    <property type="project" value="TreeGrafter"/>
</dbReference>
<organism evidence="11 12">
    <name type="scientific">Thiocapsa imhoffii</name>
    <dbReference type="NCBI Taxonomy" id="382777"/>
    <lineage>
        <taxon>Bacteria</taxon>
        <taxon>Pseudomonadati</taxon>
        <taxon>Pseudomonadota</taxon>
        <taxon>Gammaproteobacteria</taxon>
        <taxon>Chromatiales</taxon>
        <taxon>Chromatiaceae</taxon>
        <taxon>Thiocapsa</taxon>
    </lineage>
</organism>
<comment type="catalytic activity">
    <reaction evidence="3">
        <text>uridine(65) in tRNA = pseudouridine(65) in tRNA</text>
        <dbReference type="Rhea" id="RHEA:42536"/>
        <dbReference type="Rhea" id="RHEA-COMP:10103"/>
        <dbReference type="Rhea" id="RHEA-COMP:10104"/>
        <dbReference type="ChEBI" id="CHEBI:65314"/>
        <dbReference type="ChEBI" id="CHEBI:65315"/>
        <dbReference type="EC" id="5.4.99.26"/>
    </reaction>
</comment>
<dbReference type="InterPro" id="IPR020103">
    <property type="entry name" value="PsdUridine_synth_cat_dom_sf"/>
</dbReference>
<dbReference type="GO" id="GO:0160149">
    <property type="term" value="F:tRNA pseudouridine(65) synthase activity"/>
    <property type="evidence" value="ECO:0007669"/>
    <property type="project" value="UniProtKB-EC"/>
</dbReference>
<gene>
    <name evidence="11" type="ORF">CKO25_00060</name>
</gene>
<evidence type="ECO:0000313" key="12">
    <source>
        <dbReference type="Proteomes" id="UP001138802"/>
    </source>
</evidence>
<dbReference type="InterPro" id="IPR006224">
    <property type="entry name" value="PsdUridine_synth_RluA-like_CS"/>
</dbReference>
<evidence type="ECO:0000256" key="7">
    <source>
        <dbReference type="ARBA" id="ARBA00041803"/>
    </source>
</evidence>
<keyword evidence="1" id="KW-0819">tRNA processing</keyword>
<sequence>MDILYLDQTLVAVHKPAGLLVHHSRIDRHARHAAVQLVRDQIGQRVYPVHRLDKPTSGVLLFALDPGTARALVEQFSAGHVRKQYLAIVRGYTQETGSIDTALTERLDPIADAQADRDKAPQTASTQYRCLARVELPHPVGRYRTARYSLLELRPRTGRQHQLRRHLKHIFHPIIGDTTHGDGRHNRFFREHFDNQRLLLAATALQCLHPTSGEPLRITAPPAAEFQRILAALGWSDRIAPHPEVGHGP</sequence>
<dbReference type="PANTHER" id="PTHR21600">
    <property type="entry name" value="MITOCHONDRIAL RNA PSEUDOURIDINE SYNTHASE"/>
    <property type="match status" value="1"/>
</dbReference>
<evidence type="ECO:0000256" key="6">
    <source>
        <dbReference type="ARBA" id="ARBA00040675"/>
    </source>
</evidence>
<evidence type="ECO:0000313" key="11">
    <source>
        <dbReference type="EMBL" id="MBK1643072.1"/>
    </source>
</evidence>